<evidence type="ECO:0000256" key="9">
    <source>
        <dbReference type="ARBA" id="ARBA00029829"/>
    </source>
</evidence>
<keyword evidence="3" id="KW-1003">Cell membrane</keyword>
<dbReference type="AlphaFoldDB" id="A0A940XU85"/>
<protein>
    <recommendedName>
        <fullName evidence="10">Regulator of SigK</fullName>
    </recommendedName>
    <alternativeName>
        <fullName evidence="9">Sigma-K anti-sigma factor RskA</fullName>
    </alternativeName>
</protein>
<reference evidence="13 14" key="1">
    <citation type="submission" date="2021-04" db="EMBL/GenBank/DDBJ databases">
        <authorList>
            <person name="Tang X."/>
            <person name="Zhou X."/>
            <person name="Chen X."/>
            <person name="Cernava T."/>
            <person name="Zhang C."/>
        </authorList>
    </citation>
    <scope>NUCLEOTIDE SEQUENCE [LARGE SCALE GENOMIC DNA]</scope>
    <source>
        <strain evidence="13 14">BH-SS-21</strain>
    </source>
</reference>
<dbReference type="PANTHER" id="PTHR37461:SF1">
    <property type="entry name" value="ANTI-SIGMA-K FACTOR RSKA"/>
    <property type="match status" value="1"/>
</dbReference>
<evidence type="ECO:0000256" key="6">
    <source>
        <dbReference type="ARBA" id="ARBA00023015"/>
    </source>
</evidence>
<comment type="caution">
    <text evidence="13">The sequence shown here is derived from an EMBL/GenBank/DDBJ whole genome shotgun (WGS) entry which is preliminary data.</text>
</comment>
<evidence type="ECO:0000256" key="1">
    <source>
        <dbReference type="ARBA" id="ARBA00004167"/>
    </source>
</evidence>
<feature type="domain" description="Putative zinc-finger" evidence="12">
    <location>
        <begin position="6"/>
        <end position="38"/>
    </location>
</feature>
<evidence type="ECO:0000313" key="13">
    <source>
        <dbReference type="EMBL" id="MBQ0850276.1"/>
    </source>
</evidence>
<dbReference type="InterPro" id="IPR027383">
    <property type="entry name" value="Znf_put"/>
</dbReference>
<dbReference type="EMBL" id="JAGPYQ010000001">
    <property type="protein sequence ID" value="MBQ0850276.1"/>
    <property type="molecule type" value="Genomic_DNA"/>
</dbReference>
<comment type="subcellular location">
    <subcellularLocation>
        <location evidence="2">Cell membrane</location>
    </subcellularLocation>
    <subcellularLocation>
        <location evidence="1">Membrane</location>
        <topology evidence="1">Single-pass membrane protein</topology>
    </subcellularLocation>
</comment>
<keyword evidence="8" id="KW-0804">Transcription</keyword>
<evidence type="ECO:0000256" key="4">
    <source>
        <dbReference type="ARBA" id="ARBA00022692"/>
    </source>
</evidence>
<evidence type="ECO:0000256" key="3">
    <source>
        <dbReference type="ARBA" id="ARBA00022475"/>
    </source>
</evidence>
<evidence type="ECO:0000256" key="5">
    <source>
        <dbReference type="ARBA" id="ARBA00022989"/>
    </source>
</evidence>
<gene>
    <name evidence="13" type="ORF">J8N05_18985</name>
</gene>
<evidence type="ECO:0000259" key="12">
    <source>
        <dbReference type="Pfam" id="PF13490"/>
    </source>
</evidence>
<dbReference type="RefSeq" id="WP_210884311.1">
    <property type="nucleotide sequence ID" value="NZ_JAGPYQ010000001.1"/>
</dbReference>
<evidence type="ECO:0000256" key="8">
    <source>
        <dbReference type="ARBA" id="ARBA00023163"/>
    </source>
</evidence>
<dbReference type="Pfam" id="PF13490">
    <property type="entry name" value="zf-HC2"/>
    <property type="match status" value="1"/>
</dbReference>
<dbReference type="Gene3D" id="1.10.10.1320">
    <property type="entry name" value="Anti-sigma factor, zinc-finger domain"/>
    <property type="match status" value="1"/>
</dbReference>
<dbReference type="InterPro" id="IPR041916">
    <property type="entry name" value="Anti_sigma_zinc_sf"/>
</dbReference>
<proteinExistence type="predicted"/>
<keyword evidence="14" id="KW-1185">Reference proteome</keyword>
<sequence length="248" mass="25773">MSSNADIHSLTGAYALHALDEDERAVFDIHLRACRPCHDEVAGFTATAVKLAAATAVTAPSAMKHHVLSRLSTARQVTPLHLQPPANSALRRRLSRLALVACLIGACALGSGIVWQHHRADAAAAAARQTVHQSDQLAAVLAAYDAVSHRASLQNAAQATVVVSRSRDQAVLIAADVPPPPPGKVYQLWYGIGESMRPAGLMDTRKMAQAVMLAGSANTAFAVGVTVEPAGGSVHPTSAPLALLALTA</sequence>
<dbReference type="InterPro" id="IPR051474">
    <property type="entry name" value="Anti-sigma-K/W_factor"/>
</dbReference>
<accession>A0A940XU85</accession>
<keyword evidence="6" id="KW-0805">Transcription regulation</keyword>
<name>A0A940XU85_9ACTN</name>
<keyword evidence="5" id="KW-1133">Transmembrane helix</keyword>
<dbReference type="Pfam" id="PF10099">
    <property type="entry name" value="RskA_C"/>
    <property type="match status" value="1"/>
</dbReference>
<evidence type="ECO:0000256" key="10">
    <source>
        <dbReference type="ARBA" id="ARBA00030803"/>
    </source>
</evidence>
<evidence type="ECO:0000313" key="14">
    <source>
        <dbReference type="Proteomes" id="UP000677413"/>
    </source>
</evidence>
<dbReference type="InterPro" id="IPR018764">
    <property type="entry name" value="RskA_C"/>
</dbReference>
<dbReference type="GO" id="GO:0005886">
    <property type="term" value="C:plasma membrane"/>
    <property type="evidence" value="ECO:0007669"/>
    <property type="project" value="UniProtKB-SubCell"/>
</dbReference>
<evidence type="ECO:0000256" key="2">
    <source>
        <dbReference type="ARBA" id="ARBA00004236"/>
    </source>
</evidence>
<organism evidence="13 14">
    <name type="scientific">Streptomyces liliiviolaceus</name>
    <dbReference type="NCBI Taxonomy" id="2823109"/>
    <lineage>
        <taxon>Bacteria</taxon>
        <taxon>Bacillati</taxon>
        <taxon>Actinomycetota</taxon>
        <taxon>Actinomycetes</taxon>
        <taxon>Kitasatosporales</taxon>
        <taxon>Streptomycetaceae</taxon>
        <taxon>Streptomyces</taxon>
    </lineage>
</organism>
<dbReference type="Proteomes" id="UP000677413">
    <property type="component" value="Unassembled WGS sequence"/>
</dbReference>
<keyword evidence="4" id="KW-0812">Transmembrane</keyword>
<evidence type="ECO:0000259" key="11">
    <source>
        <dbReference type="Pfam" id="PF10099"/>
    </source>
</evidence>
<dbReference type="GO" id="GO:0006417">
    <property type="term" value="P:regulation of translation"/>
    <property type="evidence" value="ECO:0007669"/>
    <property type="project" value="TreeGrafter"/>
</dbReference>
<dbReference type="PANTHER" id="PTHR37461">
    <property type="entry name" value="ANTI-SIGMA-K FACTOR RSKA"/>
    <property type="match status" value="1"/>
</dbReference>
<keyword evidence="7" id="KW-0472">Membrane</keyword>
<feature type="domain" description="Anti-sigma K factor RskA C-terminal" evidence="11">
    <location>
        <begin position="100"/>
        <end position="240"/>
    </location>
</feature>
<dbReference type="GO" id="GO:0016989">
    <property type="term" value="F:sigma factor antagonist activity"/>
    <property type="evidence" value="ECO:0007669"/>
    <property type="project" value="TreeGrafter"/>
</dbReference>
<evidence type="ECO:0000256" key="7">
    <source>
        <dbReference type="ARBA" id="ARBA00023136"/>
    </source>
</evidence>